<dbReference type="Pfam" id="PF12234">
    <property type="entry name" value="Rav1p_C"/>
    <property type="match status" value="1"/>
</dbReference>
<dbReference type="InterPro" id="IPR001680">
    <property type="entry name" value="WD40_rpt"/>
</dbReference>
<dbReference type="EMBL" id="JAJGCB010000003">
    <property type="protein sequence ID" value="KAJ8993845.1"/>
    <property type="molecule type" value="Genomic_DNA"/>
</dbReference>
<dbReference type="InterPro" id="IPR022033">
    <property type="entry name" value="Rav1p_C"/>
</dbReference>
<organism evidence="3 4">
    <name type="scientific">Exophiala dermatitidis</name>
    <name type="common">Black yeast-like fungus</name>
    <name type="synonym">Wangiella dermatitidis</name>
    <dbReference type="NCBI Taxonomy" id="5970"/>
    <lineage>
        <taxon>Eukaryota</taxon>
        <taxon>Fungi</taxon>
        <taxon>Dikarya</taxon>
        <taxon>Ascomycota</taxon>
        <taxon>Pezizomycotina</taxon>
        <taxon>Eurotiomycetes</taxon>
        <taxon>Chaetothyriomycetidae</taxon>
        <taxon>Chaetothyriales</taxon>
        <taxon>Herpotrichiellaceae</taxon>
        <taxon>Exophiala</taxon>
    </lineage>
</organism>
<feature type="domain" description="RAVE complex protein Rav1 C-terminal" evidence="2">
    <location>
        <begin position="605"/>
        <end position="1261"/>
    </location>
</feature>
<dbReference type="PANTHER" id="PTHR13950">
    <property type="entry name" value="RABCONNECTIN-RELATED"/>
    <property type="match status" value="1"/>
</dbReference>
<name>A0AAN6EY19_EXODE</name>
<dbReference type="Gene3D" id="2.130.10.10">
    <property type="entry name" value="YVTN repeat-like/Quinoprotein amine dehydrogenase"/>
    <property type="match status" value="2"/>
</dbReference>
<dbReference type="InterPro" id="IPR015943">
    <property type="entry name" value="WD40/YVTN_repeat-like_dom_sf"/>
</dbReference>
<dbReference type="PANTHER" id="PTHR13950:SF9">
    <property type="entry name" value="RABCONNECTIN-3A"/>
    <property type="match status" value="1"/>
</dbReference>
<sequence>MRAILPGRPQSKRQALSTAYWDGLRLVAYISGNAAVILSGPQTILQTIYVDTVDELIAVTLEETTGRIALCDDRHVYVYRPVGRDEGVLRWVLYHELHNHNDLVVTSLSWGTSEELLLGGSRLVLWFIPDTVEPAISWDQTLAYPTALACLSPDSSLVASVGQHDRLVKIWRRLSYDAKFDVSYLPHPAAVTNLHWRKPWHLEQNLDNLLYTFCSDNRIRAWTSFDPHALSIFQQVATIDMNASIQPRRLSVTSMSTRRYAFIVDSRDFCIATEKAVQGANPMVTDHALEHLIEIANRSPEICVVLDGLGHMSIWGIENAGYKNRIPPSVFHISHVDGMNVLVPQLSDPMKDYVQFCIFAGGVTRSSLSILMHSFAGDIDWYDSQITHLFDTAIRHDRTRLISTLAGHGSPIQRVVRNVGGTVVLSATEERQASVWQHDLGHSTAPILRRCSFAVDNDIKDAVILSRGRYAAILTSDGLELWDIREAKARRLGTRSFGDNRVPECITQSRVGRERALTSRVIVGYHQDNSAEAWELLLPAKDDRSSTMSNGRLEIIRSLGHVRLHVQNRFRALLSVCDNMSTSDRPTDPRDINALGFAAALAKEGTLELVKSQEETDSAKPFLTSGAIFDISIRAPQRISANGHGKVLVVNEDASSMSIWDAKSGAWEYEHEWDGTDTIKTFAWAVTPDGSALVALCFYYHIVVLAQIRYAYPGLERSWVDIRHIRMRDFTTQSVGDLCWLRSGDLVVGTGIQIFVFEGFAISDHNQDSRPLQDVQRKIPHNDSTYAVMAMLNSLLPLFHPTVLSLLTWLGGLKATKHIIYRLHRSLRFLAEGETLPSFLDLDLETVLVDDRKAQTKWYSLTDTNGDLNDDFEPQLAQISPSLNENLEKHDLWQLNKEEKSQLVKRVEECTELEKQEHSLDANGRRYLQALYACGDGECVAWKAIAFAARSTSQEVLAEAVTQHYGGKLTWEAARKSGLFSWLSDSEALRLQMENVARAEYTKQEEKNPVDCSLHYFALGKKTVVQGLWRMTIGVRERENTMKFLAHNFNEPRWKEAALKNAYALLSKRRFQYAAAFFLLAGSVWDAVAVCLNQLQDMQLAIAIARVYKSEMPQFSTTVSEDMVRLVHQAILPRAVQSEQGRWMASWAFSLLGRRKEAIRVLVHPVHQVVGISLVKGAEDDEGTNGQPDGIVEGNGEMVGSLSYAANDPLLTILYLQLRAEFVKQNKWHKSVISAREEWGFVMRCVRQYLRMGCDVLALSLVRDWEFVPESKDLDLDLGVDRARGSIGSPSLGIQRRKTFVDLEKEIEAGEGDGNGQALSPEGDGGLLAKDQQLPEKGDDKKKKPPPTQFVEPSAESLLDSFGF</sequence>
<evidence type="ECO:0000256" key="1">
    <source>
        <dbReference type="SAM" id="MobiDB-lite"/>
    </source>
</evidence>
<dbReference type="Proteomes" id="UP001161757">
    <property type="component" value="Unassembled WGS sequence"/>
</dbReference>
<dbReference type="SMART" id="SM00320">
    <property type="entry name" value="WD40"/>
    <property type="match status" value="5"/>
</dbReference>
<dbReference type="InterPro" id="IPR036322">
    <property type="entry name" value="WD40_repeat_dom_sf"/>
</dbReference>
<accession>A0AAN6EY19</accession>
<evidence type="ECO:0000259" key="2">
    <source>
        <dbReference type="Pfam" id="PF12234"/>
    </source>
</evidence>
<feature type="compositionally biased region" description="Basic and acidic residues" evidence="1">
    <location>
        <begin position="1333"/>
        <end position="1342"/>
    </location>
</feature>
<proteinExistence type="predicted"/>
<dbReference type="GO" id="GO:0043291">
    <property type="term" value="C:RAVE complex"/>
    <property type="evidence" value="ECO:0007669"/>
    <property type="project" value="TreeGrafter"/>
</dbReference>
<gene>
    <name evidence="3" type="primary">RAV1</name>
    <name evidence="3" type="ORF">HRR80_002348</name>
</gene>
<dbReference type="GO" id="GO:0007035">
    <property type="term" value="P:vacuolar acidification"/>
    <property type="evidence" value="ECO:0007669"/>
    <property type="project" value="TreeGrafter"/>
</dbReference>
<feature type="region of interest" description="Disordered" evidence="1">
    <location>
        <begin position="1309"/>
        <end position="1364"/>
    </location>
</feature>
<comment type="caution">
    <text evidence="3">The sequence shown here is derived from an EMBL/GenBank/DDBJ whole genome shotgun (WGS) entry which is preliminary data.</text>
</comment>
<evidence type="ECO:0000313" key="3">
    <source>
        <dbReference type="EMBL" id="KAJ8993845.1"/>
    </source>
</evidence>
<dbReference type="InterPro" id="IPR052208">
    <property type="entry name" value="DmX-like/RAVE_component"/>
</dbReference>
<protein>
    <submittedName>
        <fullName evidence="3">Regulator of (H+)-ATPase in vacuolar membrane</fullName>
    </submittedName>
</protein>
<dbReference type="SUPFAM" id="SSF50978">
    <property type="entry name" value="WD40 repeat-like"/>
    <property type="match status" value="2"/>
</dbReference>
<reference evidence="3" key="1">
    <citation type="submission" date="2023-01" db="EMBL/GenBank/DDBJ databases">
        <title>Exophiala dermititidis isolated from Cystic Fibrosis Patient.</title>
        <authorList>
            <person name="Kurbessoian T."/>
            <person name="Crocker A."/>
            <person name="Murante D."/>
            <person name="Hogan D.A."/>
            <person name="Stajich J.E."/>
        </authorList>
    </citation>
    <scope>NUCLEOTIDE SEQUENCE</scope>
    <source>
        <strain evidence="3">Ex8</strain>
    </source>
</reference>
<evidence type="ECO:0000313" key="4">
    <source>
        <dbReference type="Proteomes" id="UP001161757"/>
    </source>
</evidence>